<dbReference type="NCBIfam" id="NF040726">
    <property type="entry name" value="BetaRFA-P_synth"/>
    <property type="match status" value="1"/>
</dbReference>
<dbReference type="PANTHER" id="PTHR20861:SF6">
    <property type="entry name" value="BETA-RIBOFURANOSYLPHENOL 5'-PHOSPHATE SYNTHASE"/>
    <property type="match status" value="1"/>
</dbReference>
<keyword evidence="9" id="KW-1185">Reference proteome</keyword>
<dbReference type="InterPro" id="IPR020568">
    <property type="entry name" value="Ribosomal_Su5_D2-typ_SF"/>
</dbReference>
<organism evidence="8 9">
    <name type="scientific">Methanolobus profundi</name>
    <dbReference type="NCBI Taxonomy" id="487685"/>
    <lineage>
        <taxon>Archaea</taxon>
        <taxon>Methanobacteriati</taxon>
        <taxon>Methanobacteriota</taxon>
        <taxon>Stenosarchaea group</taxon>
        <taxon>Methanomicrobia</taxon>
        <taxon>Methanosarcinales</taxon>
        <taxon>Methanosarcinaceae</taxon>
        <taxon>Methanolobus</taxon>
    </lineage>
</organism>
<dbReference type="UniPathway" id="UPA00065"/>
<dbReference type="InterPro" id="IPR036554">
    <property type="entry name" value="GHMP_kinase_C_sf"/>
</dbReference>
<sequence>MIIIKSPSRLHLTLIDLNAQLGRVDGGAGISLDSPHVVISAEESDTIEVVGDSFLAERMINAVKQVLPEGEGISLKIEEDMLAHVGFGSGTQAALSAAAAVNELYDLGMSVRDLAIAVGRGGTSGIGVASFEMGGFIVDGGHKFSDKGSFSPSSASRADPAPVLFRHDFPDWDIVLALPETQGAHDANEVDIFQKECPIPLNEVQELSHIILMKMMPAIMEQDIEAFGYCINHIQNIGFKKREVALQHQVVKDVMALMQDNGAYGAGMSSFGPAVYGIVDNHEDAAYLQEDVQELLDRTIGGKVLVTKANNTGAEIRRV</sequence>
<evidence type="ECO:0000256" key="2">
    <source>
        <dbReference type="ARBA" id="ARBA00022679"/>
    </source>
</evidence>
<dbReference type="SUPFAM" id="SSF55060">
    <property type="entry name" value="GHMP Kinase, C-terminal domain"/>
    <property type="match status" value="1"/>
</dbReference>
<evidence type="ECO:0000259" key="7">
    <source>
        <dbReference type="Pfam" id="PF08544"/>
    </source>
</evidence>
<dbReference type="GO" id="GO:0005524">
    <property type="term" value="F:ATP binding"/>
    <property type="evidence" value="ECO:0007669"/>
    <property type="project" value="UniProtKB-UniRule"/>
</dbReference>
<evidence type="ECO:0000256" key="1">
    <source>
        <dbReference type="ARBA" id="ARBA00022605"/>
    </source>
</evidence>
<dbReference type="PIRSF" id="PIRSF004884">
    <property type="entry name" value="Sugar_kin_arch"/>
    <property type="match status" value="1"/>
</dbReference>
<reference evidence="9" key="1">
    <citation type="submission" date="2016-10" db="EMBL/GenBank/DDBJ databases">
        <authorList>
            <person name="Varghese N."/>
            <person name="Submissions S."/>
        </authorList>
    </citation>
    <scope>NUCLEOTIDE SEQUENCE [LARGE SCALE GENOMIC DNA]</scope>
    <source>
        <strain evidence="9">Mob M</strain>
    </source>
</reference>
<dbReference type="RefSeq" id="WP_091935650.1">
    <property type="nucleotide sequence ID" value="NZ_FOUJ01000002.1"/>
</dbReference>
<dbReference type="OrthoDB" id="85156at2157"/>
<dbReference type="InterPro" id="IPR014721">
    <property type="entry name" value="Ribsml_uS5_D2-typ_fold_subgr"/>
</dbReference>
<comment type="subunit">
    <text evidence="5">Homodimer.</text>
</comment>
<dbReference type="GO" id="GO:0043793">
    <property type="term" value="F:beta-ribofuranosylaminobenzene 5'-phosphate synthase activity"/>
    <property type="evidence" value="ECO:0007669"/>
    <property type="project" value="UniProtKB-EC"/>
</dbReference>
<dbReference type="InterPro" id="IPR013750">
    <property type="entry name" value="GHMP_kinase_C_dom"/>
</dbReference>
<protein>
    <recommendedName>
        <fullName evidence="5">Beta-ribofuranosylaminobenzene 5'-phosphate synthase</fullName>
        <shortName evidence="5">Beta-RFA-P synthase</shortName>
        <ecNumber evidence="5">2.4.2.54</ecNumber>
    </recommendedName>
</protein>
<dbReference type="SUPFAM" id="SSF54211">
    <property type="entry name" value="Ribosomal protein S5 domain 2-like"/>
    <property type="match status" value="1"/>
</dbReference>
<comment type="similarity">
    <text evidence="5">Belongs to the beta-RFA-P synthase family.</text>
</comment>
<dbReference type="InterPro" id="IPR053442">
    <property type="entry name" value="Beta-RFA-P_synthase"/>
</dbReference>
<dbReference type="Gene3D" id="3.30.230.10">
    <property type="match status" value="1"/>
</dbReference>
<feature type="domain" description="GHMP kinase N-terminal" evidence="6">
    <location>
        <begin position="57"/>
        <end position="135"/>
    </location>
</feature>
<evidence type="ECO:0000259" key="6">
    <source>
        <dbReference type="Pfam" id="PF00288"/>
    </source>
</evidence>
<dbReference type="Pfam" id="PF08544">
    <property type="entry name" value="GHMP_kinases_C"/>
    <property type="match status" value="1"/>
</dbReference>
<keyword evidence="1" id="KW-0028">Amino-acid biosynthesis</keyword>
<gene>
    <name evidence="8" type="ORF">SAMN04488696_1400</name>
</gene>
<evidence type="ECO:0000256" key="4">
    <source>
        <dbReference type="ARBA" id="ARBA00022840"/>
    </source>
</evidence>
<dbReference type="Proteomes" id="UP000198535">
    <property type="component" value="Unassembled WGS sequence"/>
</dbReference>
<dbReference type="STRING" id="487685.SAMN04488696_1400"/>
<dbReference type="AlphaFoldDB" id="A0A1I4R6V0"/>
<dbReference type="EC" id="2.4.2.54" evidence="5"/>
<dbReference type="GO" id="GO:0008652">
    <property type="term" value="P:amino acid biosynthetic process"/>
    <property type="evidence" value="ECO:0007669"/>
    <property type="project" value="UniProtKB-KW"/>
</dbReference>
<keyword evidence="3" id="KW-0547">Nucleotide-binding</keyword>
<dbReference type="PANTHER" id="PTHR20861">
    <property type="entry name" value="HOMOSERINE/4-DIPHOSPHOCYTIDYL-2-C-METHYL-D-ERYTHRITOL KINASE"/>
    <property type="match status" value="1"/>
</dbReference>
<dbReference type="Pfam" id="PF00288">
    <property type="entry name" value="GHMP_kinases_N"/>
    <property type="match status" value="1"/>
</dbReference>
<dbReference type="Gene3D" id="3.30.70.890">
    <property type="entry name" value="GHMP kinase, C-terminal domain"/>
    <property type="match status" value="1"/>
</dbReference>
<dbReference type="InterPro" id="IPR004422">
    <property type="entry name" value="RFAP_synthase"/>
</dbReference>
<comment type="function">
    <text evidence="5">Catalyzes the condensation of 4-aminobenzoate (pABA) with 5-phospho-alpha-D-ribose 1-diphosphate (PRPP) to produce beta-ribofuranosylaminobenzene 5'-phosphate (beta-RFA-P).</text>
</comment>
<dbReference type="InterPro" id="IPR006204">
    <property type="entry name" value="GHMP_kinase_N_dom"/>
</dbReference>
<dbReference type="EMBL" id="FOUJ01000002">
    <property type="protein sequence ID" value="SFM48024.1"/>
    <property type="molecule type" value="Genomic_DNA"/>
</dbReference>
<evidence type="ECO:0000256" key="3">
    <source>
        <dbReference type="ARBA" id="ARBA00022741"/>
    </source>
</evidence>
<evidence type="ECO:0000313" key="9">
    <source>
        <dbReference type="Proteomes" id="UP000198535"/>
    </source>
</evidence>
<name>A0A1I4R6V0_9EURY</name>
<keyword evidence="5" id="KW-0328">Glycosyltransferase</keyword>
<evidence type="ECO:0000313" key="8">
    <source>
        <dbReference type="EMBL" id="SFM48024.1"/>
    </source>
</evidence>
<comment type="pathway">
    <text evidence="5">Cofactor biosynthesis; 5,6,7,8-tetrahydromethanopterin biosynthesis.</text>
</comment>
<accession>A0A1I4R6V0</accession>
<keyword evidence="2 5" id="KW-0808">Transferase</keyword>
<feature type="domain" description="GHMP kinase C-terminal" evidence="7">
    <location>
        <begin position="215"/>
        <end position="295"/>
    </location>
</feature>
<dbReference type="NCBIfam" id="TIGR00144">
    <property type="entry name" value="beta_RFAP_syn"/>
    <property type="match status" value="1"/>
</dbReference>
<evidence type="ECO:0000256" key="5">
    <source>
        <dbReference type="PIRNR" id="PIRNR004884"/>
    </source>
</evidence>
<comment type="catalytic activity">
    <reaction evidence="5">
        <text>5-phospho-alpha-D-ribose 1-diphosphate + 4-hydroxybenzoate + H(+) = 4-(beta-D-ribofuranosyl)phenol 5'-phosphate + CO2 + diphosphate</text>
        <dbReference type="Rhea" id="RHEA:48556"/>
        <dbReference type="ChEBI" id="CHEBI:15378"/>
        <dbReference type="ChEBI" id="CHEBI:16526"/>
        <dbReference type="ChEBI" id="CHEBI:17879"/>
        <dbReference type="ChEBI" id="CHEBI:33019"/>
        <dbReference type="ChEBI" id="CHEBI:58017"/>
        <dbReference type="ChEBI" id="CHEBI:82767"/>
        <dbReference type="EC" id="2.4.2.54"/>
    </reaction>
</comment>
<keyword evidence="4" id="KW-0067">ATP-binding</keyword>
<proteinExistence type="inferred from homology"/>